<dbReference type="Proteomes" id="UP000030647">
    <property type="component" value="Unassembled WGS sequence"/>
</dbReference>
<dbReference type="HOGENOM" id="CLU_3154307_0_0_9"/>
<name>U4TIY2_9LACO</name>
<gene>
    <name evidence="1" type="ORF">L248_1531</name>
</gene>
<sequence>MTQHFRPAEPGSLILAECCGSLSAKKSPAHFAGDFFVLSWDSWIRTSA</sequence>
<dbReference type="AlphaFoldDB" id="U4TIY2"/>
<keyword evidence="2" id="KW-1185">Reference proteome</keyword>
<dbReference type="STRING" id="1231336.L248_1531"/>
<evidence type="ECO:0000313" key="1">
    <source>
        <dbReference type="EMBL" id="ERL64164.1"/>
    </source>
</evidence>
<evidence type="ECO:0000313" key="2">
    <source>
        <dbReference type="Proteomes" id="UP000030647"/>
    </source>
</evidence>
<accession>U4TIY2</accession>
<protein>
    <submittedName>
        <fullName evidence="1">Uncharacterized protein</fullName>
    </submittedName>
</protein>
<reference evidence="2" key="1">
    <citation type="journal article" date="2013" name="Genome Announc.">
        <title>Whole-Genome Sequencing of Lactobacillus shenzhenensis Strain LY-73T.</title>
        <authorList>
            <person name="Lin Z."/>
            <person name="Liu Z."/>
            <person name="Yang R."/>
            <person name="Zou Y."/>
            <person name="Wan D."/>
            <person name="Chen J."/>
            <person name="Guo M."/>
            <person name="Zhao J."/>
            <person name="Fang C."/>
            <person name="Yang R."/>
            <person name="Liu F."/>
        </authorList>
    </citation>
    <scope>NUCLEOTIDE SEQUENCE [LARGE SCALE GENOMIC DNA]</scope>
    <source>
        <strain evidence="2">LY-73</strain>
    </source>
</reference>
<proteinExistence type="predicted"/>
<organism evidence="1 2">
    <name type="scientific">Schleiferilactobacillus shenzhenensis LY-73</name>
    <dbReference type="NCBI Taxonomy" id="1231336"/>
    <lineage>
        <taxon>Bacteria</taxon>
        <taxon>Bacillati</taxon>
        <taxon>Bacillota</taxon>
        <taxon>Bacilli</taxon>
        <taxon>Lactobacillales</taxon>
        <taxon>Lactobacillaceae</taxon>
        <taxon>Schleiferilactobacillus</taxon>
    </lineage>
</organism>
<dbReference type="EMBL" id="KI271603">
    <property type="protein sequence ID" value="ERL64164.1"/>
    <property type="molecule type" value="Genomic_DNA"/>
</dbReference>